<feature type="binding site" evidence="13">
    <location>
        <position position="308"/>
    </location>
    <ligand>
        <name>UDP-N-acetyl-alpha-D-glucosamine</name>
        <dbReference type="ChEBI" id="CHEBI:57705"/>
    </ligand>
</feature>
<name>A0A8J3F0Y8_9BACI</name>
<dbReference type="UniPathway" id="UPA00219"/>
<evidence type="ECO:0000256" key="3">
    <source>
        <dbReference type="ARBA" id="ARBA00022490"/>
    </source>
</evidence>
<feature type="domain" description="Enolpyruvate transferase" evidence="14">
    <location>
        <begin position="8"/>
        <end position="409"/>
    </location>
</feature>
<dbReference type="NCBIfam" id="NF009470">
    <property type="entry name" value="PRK12830.1"/>
    <property type="match status" value="1"/>
</dbReference>
<comment type="pathway">
    <text evidence="2 13">Cell wall biogenesis; peptidoglycan biosynthesis.</text>
</comment>
<dbReference type="InterPro" id="IPR005750">
    <property type="entry name" value="UDP_GlcNAc_COvinyl_MurA"/>
</dbReference>
<keyword evidence="7 13" id="KW-0573">Peptidoglycan synthesis</keyword>
<feature type="binding site" evidence="13">
    <location>
        <position position="92"/>
    </location>
    <ligand>
        <name>UDP-N-acetyl-alpha-D-glucosamine</name>
        <dbReference type="ChEBI" id="CHEBI:57705"/>
    </ligand>
</feature>
<feature type="active site" description="Proton donor" evidence="13">
    <location>
        <position position="116"/>
    </location>
</feature>
<evidence type="ECO:0000256" key="12">
    <source>
        <dbReference type="ARBA" id="ARBA00047527"/>
    </source>
</evidence>
<dbReference type="Gene3D" id="3.65.10.10">
    <property type="entry name" value="Enolpyruvate transferase domain"/>
    <property type="match status" value="2"/>
</dbReference>
<dbReference type="SUPFAM" id="SSF55205">
    <property type="entry name" value="EPT/RTPC-like"/>
    <property type="match status" value="1"/>
</dbReference>
<dbReference type="AlphaFoldDB" id="A0A8J3F0Y8"/>
<comment type="caution">
    <text evidence="15">The sequence shown here is derived from an EMBL/GenBank/DDBJ whole genome shotgun (WGS) entry which is preliminary data.</text>
</comment>
<comment type="subcellular location">
    <subcellularLocation>
        <location evidence="1 13">Cytoplasm</location>
    </subcellularLocation>
</comment>
<feature type="modified residue" description="2-(S-cysteinyl)pyruvic acid O-phosphothioketal" evidence="13">
    <location>
        <position position="116"/>
    </location>
</feature>
<dbReference type="GO" id="GO:0019277">
    <property type="term" value="P:UDP-N-acetylgalactosamine biosynthetic process"/>
    <property type="evidence" value="ECO:0007669"/>
    <property type="project" value="InterPro"/>
</dbReference>
<dbReference type="NCBIfam" id="NF006873">
    <property type="entry name" value="PRK09369.1"/>
    <property type="match status" value="1"/>
</dbReference>
<keyword evidence="4 13" id="KW-0132">Cell division</keyword>
<comment type="caution">
    <text evidence="13">Lacks conserved residue(s) required for the propagation of feature annotation.</text>
</comment>
<feature type="binding site" evidence="13">
    <location>
        <position position="330"/>
    </location>
    <ligand>
        <name>UDP-N-acetyl-alpha-D-glucosamine</name>
        <dbReference type="ChEBI" id="CHEBI:57705"/>
    </ligand>
</feature>
<evidence type="ECO:0000256" key="13">
    <source>
        <dbReference type="HAMAP-Rule" id="MF_00111"/>
    </source>
</evidence>
<dbReference type="RefSeq" id="WP_088001440.1">
    <property type="nucleotide sequence ID" value="NZ_BMHB01000002.1"/>
</dbReference>
<dbReference type="Pfam" id="PF00275">
    <property type="entry name" value="EPSP_synthase"/>
    <property type="match status" value="1"/>
</dbReference>
<evidence type="ECO:0000313" key="16">
    <source>
        <dbReference type="Proteomes" id="UP000626244"/>
    </source>
</evidence>
<comment type="function">
    <text evidence="13">Cell wall formation. Adds enolpyruvyl to UDP-N-acetylglucosamine.</text>
</comment>
<dbReference type="EMBL" id="BMHB01000002">
    <property type="protein sequence ID" value="GGI16852.1"/>
    <property type="molecule type" value="Genomic_DNA"/>
</dbReference>
<evidence type="ECO:0000313" key="15">
    <source>
        <dbReference type="EMBL" id="GGI16852.1"/>
    </source>
</evidence>
<dbReference type="CDD" id="cd01555">
    <property type="entry name" value="UdpNAET"/>
    <property type="match status" value="1"/>
</dbReference>
<accession>A0A8J3F0Y8</accession>
<comment type="catalytic activity">
    <reaction evidence="12 13">
        <text>phosphoenolpyruvate + UDP-N-acetyl-alpha-D-glucosamine = UDP-N-acetyl-3-O-(1-carboxyvinyl)-alpha-D-glucosamine + phosphate</text>
        <dbReference type="Rhea" id="RHEA:18681"/>
        <dbReference type="ChEBI" id="CHEBI:43474"/>
        <dbReference type="ChEBI" id="CHEBI:57705"/>
        <dbReference type="ChEBI" id="CHEBI:58702"/>
        <dbReference type="ChEBI" id="CHEBI:68483"/>
        <dbReference type="EC" id="2.5.1.7"/>
    </reaction>
</comment>
<dbReference type="FunFam" id="3.65.10.10:FF:000001">
    <property type="entry name" value="UDP-N-acetylglucosamine 1-carboxyvinyltransferase"/>
    <property type="match status" value="1"/>
</dbReference>
<protein>
    <recommendedName>
        <fullName evidence="13">UDP-N-acetylglucosamine 1-carboxyvinyltransferase</fullName>
        <ecNumber evidence="13">2.5.1.7</ecNumber>
    </recommendedName>
    <alternativeName>
        <fullName evidence="13">Enoylpyruvate transferase</fullName>
    </alternativeName>
    <alternativeName>
        <fullName evidence="13">UDP-N-acetylglucosamine enolpyruvyl transferase</fullName>
        <shortName evidence="13">EPT</shortName>
    </alternativeName>
</protein>
<keyword evidence="16" id="KW-1185">Reference proteome</keyword>
<evidence type="ECO:0000256" key="1">
    <source>
        <dbReference type="ARBA" id="ARBA00004496"/>
    </source>
</evidence>
<evidence type="ECO:0000256" key="2">
    <source>
        <dbReference type="ARBA" id="ARBA00004752"/>
    </source>
</evidence>
<evidence type="ECO:0000256" key="6">
    <source>
        <dbReference type="ARBA" id="ARBA00022960"/>
    </source>
</evidence>
<dbReference type="InterPro" id="IPR036968">
    <property type="entry name" value="Enolpyruvate_Tfrase_sf"/>
</dbReference>
<dbReference type="GO" id="GO:0008760">
    <property type="term" value="F:UDP-N-acetylglucosamine 1-carboxyvinyltransferase activity"/>
    <property type="evidence" value="ECO:0007669"/>
    <property type="project" value="UniProtKB-UniRule"/>
</dbReference>
<proteinExistence type="inferred from homology"/>
<evidence type="ECO:0000256" key="7">
    <source>
        <dbReference type="ARBA" id="ARBA00022984"/>
    </source>
</evidence>
<organism evidence="15 16">
    <name type="scientific">Gottfriedia solisilvae</name>
    <dbReference type="NCBI Taxonomy" id="1516104"/>
    <lineage>
        <taxon>Bacteria</taxon>
        <taxon>Bacillati</taxon>
        <taxon>Bacillota</taxon>
        <taxon>Bacilli</taxon>
        <taxon>Bacillales</taxon>
        <taxon>Bacillaceae</taxon>
        <taxon>Gottfriedia</taxon>
    </lineage>
</organism>
<dbReference type="Proteomes" id="UP000626244">
    <property type="component" value="Unassembled WGS sequence"/>
</dbReference>
<dbReference type="GO" id="GO:0008360">
    <property type="term" value="P:regulation of cell shape"/>
    <property type="evidence" value="ECO:0007669"/>
    <property type="project" value="UniProtKB-KW"/>
</dbReference>
<feature type="binding site" evidence="13">
    <location>
        <begin position="121"/>
        <end position="125"/>
    </location>
    <ligand>
        <name>UDP-N-acetyl-alpha-D-glucosamine</name>
        <dbReference type="ChEBI" id="CHEBI:57705"/>
    </ligand>
</feature>
<dbReference type="InterPro" id="IPR013792">
    <property type="entry name" value="RNA3'P_cycl/enolpyr_Trfase_a/b"/>
</dbReference>
<keyword evidence="6 13" id="KW-0133">Cell shape</keyword>
<dbReference type="GO" id="GO:0009252">
    <property type="term" value="P:peptidoglycan biosynthetic process"/>
    <property type="evidence" value="ECO:0007669"/>
    <property type="project" value="UniProtKB-UniRule"/>
</dbReference>
<dbReference type="InterPro" id="IPR050068">
    <property type="entry name" value="MurA_subfamily"/>
</dbReference>
<evidence type="ECO:0000259" key="14">
    <source>
        <dbReference type="Pfam" id="PF00275"/>
    </source>
</evidence>
<dbReference type="HAMAP" id="MF_00111">
    <property type="entry name" value="MurA"/>
    <property type="match status" value="1"/>
</dbReference>
<comment type="similarity">
    <text evidence="11 13">Belongs to the EPSP synthase family. MurA subfamily.</text>
</comment>
<dbReference type="EC" id="2.5.1.7" evidence="13"/>
<keyword evidence="8 13" id="KW-0131">Cell cycle</keyword>
<gene>
    <name evidence="15" type="primary">murA2</name>
    <name evidence="13" type="synonym">murA</name>
    <name evidence="15" type="ORF">GCM10007380_35030</name>
</gene>
<dbReference type="OrthoDB" id="9803760at2"/>
<keyword evidence="3 13" id="KW-0963">Cytoplasm</keyword>
<sequence>MEKLVLEGGIPLKGTIRVSGAKNSAVALIPATILASSPVTLEGVPSISDVQTLCDLLEEIGGQVEMSDEKIIIDPSNMVAMPLPSGKVKKLRASYYLMGAMLGRFKQAVIGLPGGCYLGPRPIDQHIKGFEALGAKVTNEQGAIYLRAEELKGARIYLDVVSVGATINIMLAAVLANGRTVIENAAKEPEIVDVATLLTSMGAKIKGAGTDVIRIDGVESLSGCTHTIIPDRIEAGTYTILAAATVQEGDSVVVDNVIPHHLESLIAKMREMNIQIDTNDDQIIVTGTSKVLKAVDIKTLVYPGFPTDLQQPFSVLLTKANGTAVITDTIYGARFKHIDELRRMSATIKVEGSTAIISGPAPLQGGRVKASDLRAGAALVIAGLIADGKTELTGLEHVDRGYEDLVEKLVGLGANVWRVQLTQQEVEQLKNA</sequence>
<dbReference type="InterPro" id="IPR001986">
    <property type="entry name" value="Enolpyruvate_Tfrase_dom"/>
</dbReference>
<dbReference type="PANTHER" id="PTHR43783:SF2">
    <property type="entry name" value="UDP-N-ACETYLGLUCOSAMINE 1-CARBOXYVINYLTRANSFERASE 2"/>
    <property type="match status" value="1"/>
</dbReference>
<evidence type="ECO:0000256" key="9">
    <source>
        <dbReference type="ARBA" id="ARBA00023316"/>
    </source>
</evidence>
<keyword evidence="5 13" id="KW-0808">Transferase</keyword>
<evidence type="ECO:0000256" key="11">
    <source>
        <dbReference type="ARBA" id="ARBA00038367"/>
    </source>
</evidence>
<reference evidence="16" key="1">
    <citation type="journal article" date="2019" name="Int. J. Syst. Evol. Microbiol.">
        <title>The Global Catalogue of Microorganisms (GCM) 10K type strain sequencing project: providing services to taxonomists for standard genome sequencing and annotation.</title>
        <authorList>
            <consortium name="The Broad Institute Genomics Platform"/>
            <consortium name="The Broad Institute Genome Sequencing Center for Infectious Disease"/>
            <person name="Wu L."/>
            <person name="Ma J."/>
        </authorList>
    </citation>
    <scope>NUCLEOTIDE SEQUENCE [LARGE SCALE GENOMIC DNA]</scope>
    <source>
        <strain evidence="16">CGMCC 1.14993</strain>
    </source>
</reference>
<evidence type="ECO:0000256" key="4">
    <source>
        <dbReference type="ARBA" id="ARBA00022618"/>
    </source>
</evidence>
<evidence type="ECO:0000256" key="10">
    <source>
        <dbReference type="ARBA" id="ARBA00023317"/>
    </source>
</evidence>
<dbReference type="PANTHER" id="PTHR43783">
    <property type="entry name" value="UDP-N-ACETYLGLUCOSAMINE 1-CARBOXYVINYLTRANSFERASE"/>
    <property type="match status" value="1"/>
</dbReference>
<evidence type="ECO:0000256" key="5">
    <source>
        <dbReference type="ARBA" id="ARBA00022679"/>
    </source>
</evidence>
<evidence type="ECO:0000256" key="8">
    <source>
        <dbReference type="ARBA" id="ARBA00023306"/>
    </source>
</evidence>
<keyword evidence="9 13" id="KW-0961">Cell wall biogenesis/degradation</keyword>
<keyword evidence="10 13" id="KW-0670">Pyruvate</keyword>
<dbReference type="GO" id="GO:0051301">
    <property type="term" value="P:cell division"/>
    <property type="evidence" value="ECO:0007669"/>
    <property type="project" value="UniProtKB-KW"/>
</dbReference>
<dbReference type="GO" id="GO:0071555">
    <property type="term" value="P:cell wall organization"/>
    <property type="evidence" value="ECO:0007669"/>
    <property type="project" value="UniProtKB-KW"/>
</dbReference>
<feature type="binding site" evidence="13">
    <location>
        <begin position="22"/>
        <end position="23"/>
    </location>
    <ligand>
        <name>phosphoenolpyruvate</name>
        <dbReference type="ChEBI" id="CHEBI:58702"/>
    </ligand>
</feature>
<dbReference type="GO" id="GO:0005737">
    <property type="term" value="C:cytoplasm"/>
    <property type="evidence" value="ECO:0007669"/>
    <property type="project" value="UniProtKB-SubCell"/>
</dbReference>
<dbReference type="NCBIfam" id="TIGR01072">
    <property type="entry name" value="murA"/>
    <property type="match status" value="1"/>
</dbReference>